<reference evidence="1 2" key="1">
    <citation type="submission" date="2020-09" db="EMBL/GenBank/DDBJ databases">
        <title>De no assembly of potato wild relative species, Solanum commersonii.</title>
        <authorList>
            <person name="Cho K."/>
        </authorList>
    </citation>
    <scope>NUCLEOTIDE SEQUENCE [LARGE SCALE GENOMIC DNA]</scope>
    <source>
        <strain evidence="1">LZ3.2</strain>
        <tissue evidence="1">Leaf</tissue>
    </source>
</reference>
<evidence type="ECO:0000313" key="1">
    <source>
        <dbReference type="EMBL" id="KAG5579546.1"/>
    </source>
</evidence>
<dbReference type="EMBL" id="JACXVP010000010">
    <property type="protein sequence ID" value="KAG5579546.1"/>
    <property type="molecule type" value="Genomic_DNA"/>
</dbReference>
<protein>
    <submittedName>
        <fullName evidence="1">Uncharacterized protein</fullName>
    </submittedName>
</protein>
<comment type="caution">
    <text evidence="1">The sequence shown here is derived from an EMBL/GenBank/DDBJ whole genome shotgun (WGS) entry which is preliminary data.</text>
</comment>
<gene>
    <name evidence="1" type="ORF">H5410_050173</name>
</gene>
<sequence length="88" mass="10201">MRELSPLEIGLLELGKSKFGFLKGSLKSGFHARAWKKEKNVQDSFKIRSRFIEISFVDFIGGDPYKIENLMFLIVVLELISFLNMSWD</sequence>
<keyword evidence="2" id="KW-1185">Reference proteome</keyword>
<name>A0A9J5WUT3_SOLCO</name>
<proteinExistence type="predicted"/>
<evidence type="ECO:0000313" key="2">
    <source>
        <dbReference type="Proteomes" id="UP000824120"/>
    </source>
</evidence>
<accession>A0A9J5WUT3</accession>
<dbReference type="AlphaFoldDB" id="A0A9J5WUT3"/>
<organism evidence="1 2">
    <name type="scientific">Solanum commersonii</name>
    <name type="common">Commerson's wild potato</name>
    <name type="synonym">Commerson's nightshade</name>
    <dbReference type="NCBI Taxonomy" id="4109"/>
    <lineage>
        <taxon>Eukaryota</taxon>
        <taxon>Viridiplantae</taxon>
        <taxon>Streptophyta</taxon>
        <taxon>Embryophyta</taxon>
        <taxon>Tracheophyta</taxon>
        <taxon>Spermatophyta</taxon>
        <taxon>Magnoliopsida</taxon>
        <taxon>eudicotyledons</taxon>
        <taxon>Gunneridae</taxon>
        <taxon>Pentapetalae</taxon>
        <taxon>asterids</taxon>
        <taxon>lamiids</taxon>
        <taxon>Solanales</taxon>
        <taxon>Solanaceae</taxon>
        <taxon>Solanoideae</taxon>
        <taxon>Solaneae</taxon>
        <taxon>Solanum</taxon>
    </lineage>
</organism>
<dbReference type="Proteomes" id="UP000824120">
    <property type="component" value="Chromosome 10"/>
</dbReference>